<evidence type="ECO:0000313" key="3">
    <source>
        <dbReference type="Proteomes" id="UP001597343"/>
    </source>
</evidence>
<evidence type="ECO:0000256" key="1">
    <source>
        <dbReference type="SAM" id="Phobius"/>
    </source>
</evidence>
<dbReference type="Proteomes" id="UP001597343">
    <property type="component" value="Unassembled WGS sequence"/>
</dbReference>
<accession>A0ABW5A361</accession>
<protein>
    <submittedName>
        <fullName evidence="2">Uncharacterized protein</fullName>
    </submittedName>
</protein>
<keyword evidence="1" id="KW-0472">Membrane</keyword>
<feature type="transmembrane region" description="Helical" evidence="1">
    <location>
        <begin position="31"/>
        <end position="50"/>
    </location>
</feature>
<feature type="transmembrane region" description="Helical" evidence="1">
    <location>
        <begin position="6"/>
        <end position="24"/>
    </location>
</feature>
<sequence length="81" mass="9103">MDYFNFLIIPGFYLLLFVCLYFGVMGAIRKSIPQLLISSIIGLVCAYLSTWSIGRYVVVIPILAVFLAVFFFLKNGRKNGG</sequence>
<gene>
    <name evidence="2" type="ORF">ACFSOY_18715</name>
</gene>
<feature type="transmembrane region" description="Helical" evidence="1">
    <location>
        <begin position="56"/>
        <end position="73"/>
    </location>
</feature>
<evidence type="ECO:0000313" key="2">
    <source>
        <dbReference type="EMBL" id="MFD2172001.1"/>
    </source>
</evidence>
<keyword evidence="1" id="KW-0812">Transmembrane</keyword>
<reference evidence="3" key="1">
    <citation type="journal article" date="2019" name="Int. J. Syst. Evol. Microbiol.">
        <title>The Global Catalogue of Microorganisms (GCM) 10K type strain sequencing project: providing services to taxonomists for standard genome sequencing and annotation.</title>
        <authorList>
            <consortium name="The Broad Institute Genomics Platform"/>
            <consortium name="The Broad Institute Genome Sequencing Center for Infectious Disease"/>
            <person name="Wu L."/>
            <person name="Ma J."/>
        </authorList>
    </citation>
    <scope>NUCLEOTIDE SEQUENCE [LARGE SCALE GENOMIC DNA]</scope>
    <source>
        <strain evidence="3">CGMCC 1.13574</strain>
    </source>
</reference>
<dbReference type="EMBL" id="JBHUIO010000011">
    <property type="protein sequence ID" value="MFD2172001.1"/>
    <property type="molecule type" value="Genomic_DNA"/>
</dbReference>
<keyword evidence="3" id="KW-1185">Reference proteome</keyword>
<dbReference type="RefSeq" id="WP_386049285.1">
    <property type="nucleotide sequence ID" value="NZ_JBHUIO010000011.1"/>
</dbReference>
<proteinExistence type="predicted"/>
<name>A0ABW5A361_9BACL</name>
<keyword evidence="1" id="KW-1133">Transmembrane helix</keyword>
<organism evidence="2 3">
    <name type="scientific">Tumebacillus lipolyticus</name>
    <dbReference type="NCBI Taxonomy" id="1280370"/>
    <lineage>
        <taxon>Bacteria</taxon>
        <taxon>Bacillati</taxon>
        <taxon>Bacillota</taxon>
        <taxon>Bacilli</taxon>
        <taxon>Bacillales</taxon>
        <taxon>Alicyclobacillaceae</taxon>
        <taxon>Tumebacillus</taxon>
    </lineage>
</organism>
<comment type="caution">
    <text evidence="2">The sequence shown here is derived from an EMBL/GenBank/DDBJ whole genome shotgun (WGS) entry which is preliminary data.</text>
</comment>